<evidence type="ECO:0000313" key="9">
    <source>
        <dbReference type="EMBL" id="KAF2902045.1"/>
    </source>
</evidence>
<feature type="domain" description="Chitin-binding type-2" evidence="7">
    <location>
        <begin position="79"/>
        <end position="143"/>
    </location>
</feature>
<dbReference type="SUPFAM" id="SSF57603">
    <property type="entry name" value="FnI-like domain"/>
    <property type="match status" value="1"/>
</dbReference>
<evidence type="ECO:0000259" key="5">
    <source>
        <dbReference type="PROSITE" id="PS01225"/>
    </source>
</evidence>
<organism evidence="9 10">
    <name type="scientific">Ignelater luminosus</name>
    <name type="common">Cucubano</name>
    <name type="synonym">Pyrophorus luminosus</name>
    <dbReference type="NCBI Taxonomy" id="2038154"/>
    <lineage>
        <taxon>Eukaryota</taxon>
        <taxon>Metazoa</taxon>
        <taxon>Ecdysozoa</taxon>
        <taxon>Arthropoda</taxon>
        <taxon>Hexapoda</taxon>
        <taxon>Insecta</taxon>
        <taxon>Pterygota</taxon>
        <taxon>Neoptera</taxon>
        <taxon>Endopterygota</taxon>
        <taxon>Coleoptera</taxon>
        <taxon>Polyphaga</taxon>
        <taxon>Elateriformia</taxon>
        <taxon>Elateroidea</taxon>
        <taxon>Elateridae</taxon>
        <taxon>Agrypninae</taxon>
        <taxon>Pyrophorini</taxon>
        <taxon>Ignelater</taxon>
    </lineage>
</organism>
<comment type="caution">
    <text evidence="3">Lacks conserved residue(s) required for the propagation of feature annotation.</text>
</comment>
<accession>A0A8K0D9H8</accession>
<dbReference type="PROSITE" id="PS01286">
    <property type="entry name" value="FA58C_2"/>
    <property type="match status" value="2"/>
</dbReference>
<evidence type="ECO:0000259" key="8">
    <source>
        <dbReference type="PROSITE" id="PS51233"/>
    </source>
</evidence>
<feature type="disulfide bond" evidence="3">
    <location>
        <begin position="1994"/>
        <end position="2046"/>
    </location>
</feature>
<sequence>MYNLKGKSRCEIKDMVDIECRTAKDYLSPKETGLNVECSLENGLICASSKEEGSCVDFEIRVKCLCKGATTPPFVKPTAEPCDILNPFMENPYDCHSYIFCEETAQGPDLVEKSCDDDKLFNPTTLNCDLPEVVLKLKPQCKELEVTTEEGAGLGLRCPPGEKYHSCFINCNRLCMHYSYVVKLDGYCLSENECEEGCASIYKPQSCPDGMFWANNETCIAKRDCMCRSYAGIPVKPGGVVKESDCETCQCIDNYYSCDKSPCLTTSTTIELIEIEETVGTPFTVPVSTVTPPPACKEEDFINLIDGEIPLSDEAFSASSTVNRNSVPKYARLSSTISGESDGSWIPKHQDKDQYLQIDLGRQEPIYGVILKGSFDANSPLEQLFDVPIEAQVIRINPQTWHNGIALRVELIGCKTLRTTIITTVTPPPPLCNDDMGIDNGMMADQQISFDFLEPRNITGFISRGGPDGWVTAFNVKYSHDGKGWNPILNDDKTERAFPGNIDKNTPHSTNFALPIQTRLLRIIPLKWQDNIQLRIEPQGCFIPYIVTQGRVVFTFRQTANLSPLFIISVTSTTTTEISIEVCNNCVGVPVVSEFCQCEGNHWWNGTACVLQAECPCSFGHILYPVGSVFIKEDCSKCTCTLGGFSRCTPIVCDYCENEELRSVLTKSCDCECQPCDSGNKGLNKPTSPTVPEQTPSTIEETPSEDECSTFECIYIPPPIGSTPLPCPEIVCPPGYILKKDNENKKTEECPQYHCAAVPPPDAVCNVTGQTFNTFDYTEYKYDICNHILARDLVNDNWAVILQKNCTKLCHRSIVIYIMEHIFVLHPDLTIEYNGYSYSVELTKKIGSHSKLFAIAQLGDTLLFVSNKYGFWVIWDSQENVKVGVTRKLLEKVDGLCGYFNDDPIDDKRKPDETLAKTTAEFGASWLQADESLVCEPQICPMYLQEKVQEICNSVREEAFAPCAKAVNVDAFISRCHETTCKCLEAATDDKEAKEKCRCSALQNFVVDCLTADSSAEVIDWRMKYDCPVACESPLVHYDCYRRECEPSCGALNDPNICPKLSHVCFPGCYCPPGYVRKGSSCILPINCGDCECNVLPHLEYVTYDEKNFTVNGNCTYIMSQNILNKKNDEHKFQVLITNQHCKDKKERMCVGKVTVLYKNHNIQIKRDLPHGKLKLIIDSEHIFDISEAKEWLDVKQTSTKHLRILLKEIQVLVSVYYPSLGVSIKAPSLKFGGKLEGLCGDCNGNPNNDFRLINNEITSDINDFALDWAYGTPEDKKHCTVIPPEKCIEVTSESDPCYLLEDITKYGQCHPVLDPTMFIDWCKTDTCNGYPELSCGALDAYSRECGNLGFCIDWHNSLCPAEKCPADQEFRPCAPACSQTCEALKDPEHKCTNPPIEGCFCPEGKVFWNNTCVAEERCEACDEEGHHSGDCQTQTCPSVETVCEEGYTTQEIPAKDECCAKYKCVHVPIINATCVPPKEIECTEGQVTKLIGKDGGCQQYVCECKPIEECEPIDTITPPTEPYIERKVDMSGCCPVVLEICRVELCPEVPCPQFYSVKKSIVPGKCCPEYICLPPKDRCIVELRYIDNENGGERPRKDFEKEQVLKKINETWQDGPCQNCKCIMKSNGELHDHCTTTECPDPTKSTDYEDYVLEARPEVGKCCPSIHRVACKHNGEVYEPGNKIQLEEEPCASIECVEDLAGRFVKVLETQSCETNCVDAGWAYTPAESGSNECCGSCKPEACLVDEDVYSIGDSWISDDYCTNYTCTVTNGSLLVQSEKTKCPEIPSNLTTDYIVVSIPEEGKCCGTYKTEGCVVGLRIYKVGQSWPSPDNDKCKKISCITNEFGNAIKQEFVETCMTECAEGWEYVKSDTECCGKCVQKGCSVDGKIRYVEETWTSSDNCIINTCQLLGGQLMVVSEQEVCPYLNDCPPKLIYTDGCCKRCNMSAESFMFCNPKEIAINSTIGLFSIRDATYGLCKNIEGVKGFTKCDGLCKSYTSFDSATDIHDSVCTCCQATEYEYFFLTLDCEEGDQIEREFSKPKECKCQPCGTKHHTKNPVKTGVKHKKRRAHMFHGY</sequence>
<dbReference type="InterPro" id="IPR036084">
    <property type="entry name" value="Ser_inhib-like_sf"/>
</dbReference>
<dbReference type="InterPro" id="IPR000421">
    <property type="entry name" value="FA58C"/>
</dbReference>
<dbReference type="InterPro" id="IPR014853">
    <property type="entry name" value="VWF/SSPO/ZAN-like_Cys-rich_dom"/>
</dbReference>
<dbReference type="SMART" id="SM00231">
    <property type="entry name" value="FA58C"/>
    <property type="match status" value="2"/>
</dbReference>
<feature type="region of interest" description="Disordered" evidence="4">
    <location>
        <begin position="684"/>
        <end position="703"/>
    </location>
</feature>
<feature type="compositionally biased region" description="Polar residues" evidence="4">
    <location>
        <begin position="685"/>
        <end position="701"/>
    </location>
</feature>
<dbReference type="InterPro" id="IPR006207">
    <property type="entry name" value="Cys_knot_C"/>
</dbReference>
<dbReference type="InterPro" id="IPR008979">
    <property type="entry name" value="Galactose-bd-like_sf"/>
</dbReference>
<keyword evidence="2" id="KW-0325">Glycoprotein</keyword>
<name>A0A8K0D9H8_IGNLU</name>
<dbReference type="Pfam" id="PF08742">
    <property type="entry name" value="C8"/>
    <property type="match status" value="2"/>
</dbReference>
<keyword evidence="1 3" id="KW-1015">Disulfide bond</keyword>
<dbReference type="OrthoDB" id="6262482at2759"/>
<feature type="domain" description="F5/8 type C" evidence="6">
    <location>
        <begin position="296"/>
        <end position="541"/>
    </location>
</feature>
<protein>
    <recommendedName>
        <fullName evidence="11">Hemocytin</fullName>
    </recommendedName>
</protein>
<evidence type="ECO:0000256" key="1">
    <source>
        <dbReference type="ARBA" id="ARBA00023157"/>
    </source>
</evidence>
<keyword evidence="10" id="KW-1185">Reference proteome</keyword>
<proteinExistence type="predicted"/>
<dbReference type="Proteomes" id="UP000801492">
    <property type="component" value="Unassembled WGS sequence"/>
</dbReference>
<dbReference type="PANTHER" id="PTHR11339:SF402">
    <property type="entry name" value="VWFD DOMAIN-CONTAINING PROTEIN"/>
    <property type="match status" value="1"/>
</dbReference>
<dbReference type="Pfam" id="PF00754">
    <property type="entry name" value="F5_F8_type_C"/>
    <property type="match status" value="1"/>
</dbReference>
<feature type="domain" description="VWFD" evidence="8">
    <location>
        <begin position="763"/>
        <end position="936"/>
    </location>
</feature>
<dbReference type="CDD" id="cd19941">
    <property type="entry name" value="TIL"/>
    <property type="match status" value="2"/>
</dbReference>
<dbReference type="Gene3D" id="2.60.120.260">
    <property type="entry name" value="Galactose-binding domain-like"/>
    <property type="match status" value="3"/>
</dbReference>
<dbReference type="PROSITE" id="PS51233">
    <property type="entry name" value="VWFD"/>
    <property type="match status" value="2"/>
</dbReference>
<evidence type="ECO:0000313" key="10">
    <source>
        <dbReference type="Proteomes" id="UP000801492"/>
    </source>
</evidence>
<dbReference type="PROSITE" id="PS01285">
    <property type="entry name" value="FA58C_1"/>
    <property type="match status" value="1"/>
</dbReference>
<dbReference type="InterPro" id="IPR002919">
    <property type="entry name" value="TIL_dom"/>
</dbReference>
<dbReference type="Pfam" id="PF01826">
    <property type="entry name" value="TIL"/>
    <property type="match status" value="2"/>
</dbReference>
<dbReference type="EMBL" id="VTPC01001408">
    <property type="protein sequence ID" value="KAF2902045.1"/>
    <property type="molecule type" value="Genomic_DNA"/>
</dbReference>
<dbReference type="InterPro" id="IPR036508">
    <property type="entry name" value="Chitin-bd_dom_sf"/>
</dbReference>
<dbReference type="PROSITE" id="PS01185">
    <property type="entry name" value="CTCK_1"/>
    <property type="match status" value="1"/>
</dbReference>
<dbReference type="PANTHER" id="PTHR11339">
    <property type="entry name" value="EXTRACELLULAR MATRIX GLYCOPROTEIN RELATED"/>
    <property type="match status" value="1"/>
</dbReference>
<dbReference type="SMART" id="SM00494">
    <property type="entry name" value="ChtBD2"/>
    <property type="match status" value="1"/>
</dbReference>
<dbReference type="InterPro" id="IPR002557">
    <property type="entry name" value="Chitin-bd_dom"/>
</dbReference>
<evidence type="ECO:0000256" key="3">
    <source>
        <dbReference type="PROSITE-ProRule" id="PRU00039"/>
    </source>
</evidence>
<dbReference type="Gene3D" id="2.10.25.10">
    <property type="entry name" value="Laminin"/>
    <property type="match status" value="2"/>
</dbReference>
<dbReference type="Pfam" id="PF00094">
    <property type="entry name" value="VWD"/>
    <property type="match status" value="2"/>
</dbReference>
<dbReference type="CDD" id="cd00057">
    <property type="entry name" value="FA58C"/>
    <property type="match status" value="1"/>
</dbReference>
<dbReference type="InterPro" id="IPR050780">
    <property type="entry name" value="Mucin_vWF_Thrombospondin_sf"/>
</dbReference>
<dbReference type="InterPro" id="IPR001846">
    <property type="entry name" value="VWF_type-D"/>
</dbReference>
<comment type="caution">
    <text evidence="9">The sequence shown here is derived from an EMBL/GenBank/DDBJ whole genome shotgun (WGS) entry which is preliminary data.</text>
</comment>
<evidence type="ECO:0008006" key="11">
    <source>
        <dbReference type="Google" id="ProtNLM"/>
    </source>
</evidence>
<dbReference type="SMART" id="SM00832">
    <property type="entry name" value="C8"/>
    <property type="match status" value="2"/>
</dbReference>
<dbReference type="SMART" id="SM00216">
    <property type="entry name" value="VWD"/>
    <property type="match status" value="2"/>
</dbReference>
<evidence type="ECO:0000256" key="4">
    <source>
        <dbReference type="SAM" id="MobiDB-lite"/>
    </source>
</evidence>
<dbReference type="GO" id="GO:0008061">
    <property type="term" value="F:chitin binding"/>
    <property type="evidence" value="ECO:0007669"/>
    <property type="project" value="InterPro"/>
</dbReference>
<dbReference type="GO" id="GO:0005576">
    <property type="term" value="C:extracellular region"/>
    <property type="evidence" value="ECO:0007669"/>
    <property type="project" value="InterPro"/>
</dbReference>
<reference evidence="9" key="1">
    <citation type="submission" date="2019-08" db="EMBL/GenBank/DDBJ databases">
        <title>The genome of the North American firefly Photinus pyralis.</title>
        <authorList>
            <consortium name="Photinus pyralis genome working group"/>
            <person name="Fallon T.R."/>
            <person name="Sander Lower S.E."/>
            <person name="Weng J.-K."/>
        </authorList>
    </citation>
    <scope>NUCLEOTIDE SEQUENCE</scope>
    <source>
        <strain evidence="9">TRF0915ILg1</strain>
        <tissue evidence="9">Whole body</tissue>
    </source>
</reference>
<dbReference type="PROSITE" id="PS01225">
    <property type="entry name" value="CTCK_2"/>
    <property type="match status" value="1"/>
</dbReference>
<dbReference type="SUPFAM" id="SSF49785">
    <property type="entry name" value="Galactose-binding domain-like"/>
    <property type="match status" value="2"/>
</dbReference>
<gene>
    <name evidence="9" type="ORF">ILUMI_04144</name>
</gene>
<dbReference type="PROSITE" id="PS50940">
    <property type="entry name" value="CHIT_BIND_II"/>
    <property type="match status" value="1"/>
</dbReference>
<evidence type="ECO:0000259" key="6">
    <source>
        <dbReference type="PROSITE" id="PS50022"/>
    </source>
</evidence>
<dbReference type="SUPFAM" id="SSF57625">
    <property type="entry name" value="Invertebrate chitin-binding proteins"/>
    <property type="match status" value="1"/>
</dbReference>
<evidence type="ECO:0000256" key="2">
    <source>
        <dbReference type="ARBA" id="ARBA00023180"/>
    </source>
</evidence>
<feature type="disulfide bond" evidence="3">
    <location>
        <begin position="1990"/>
        <end position="2044"/>
    </location>
</feature>
<evidence type="ECO:0000259" key="7">
    <source>
        <dbReference type="PROSITE" id="PS50940"/>
    </source>
</evidence>
<feature type="domain" description="CTCK" evidence="5">
    <location>
        <begin position="1954"/>
        <end position="2050"/>
    </location>
</feature>
<feature type="domain" description="VWFD" evidence="8">
    <location>
        <begin position="1091"/>
        <end position="1281"/>
    </location>
</feature>
<dbReference type="SUPFAM" id="SSF57567">
    <property type="entry name" value="Serine protease inhibitors"/>
    <property type="match status" value="2"/>
</dbReference>
<dbReference type="PROSITE" id="PS50022">
    <property type="entry name" value="FA58C_3"/>
    <property type="match status" value="1"/>
</dbReference>